<organism evidence="2 3">
    <name type="scientific">Tritrichomonas musculus</name>
    <dbReference type="NCBI Taxonomy" id="1915356"/>
    <lineage>
        <taxon>Eukaryota</taxon>
        <taxon>Metamonada</taxon>
        <taxon>Parabasalia</taxon>
        <taxon>Tritrichomonadida</taxon>
        <taxon>Tritrichomonadidae</taxon>
        <taxon>Tritrichomonas</taxon>
    </lineage>
</organism>
<comment type="caution">
    <text evidence="2">The sequence shown here is derived from an EMBL/GenBank/DDBJ whole genome shotgun (WGS) entry which is preliminary data.</text>
</comment>
<dbReference type="Gene3D" id="3.40.50.12660">
    <property type="match status" value="1"/>
</dbReference>
<dbReference type="EMBL" id="JAPFFF010000001">
    <property type="protein sequence ID" value="KAK8898166.1"/>
    <property type="molecule type" value="Genomic_DNA"/>
</dbReference>
<name>A0ABR2L476_9EUKA</name>
<dbReference type="Proteomes" id="UP001470230">
    <property type="component" value="Unassembled WGS sequence"/>
</dbReference>
<dbReference type="InterPro" id="IPR029030">
    <property type="entry name" value="Caspase-like_dom_sf"/>
</dbReference>
<evidence type="ECO:0008006" key="4">
    <source>
        <dbReference type="Google" id="ProtNLM"/>
    </source>
</evidence>
<gene>
    <name evidence="2" type="ORF">M9Y10_000437</name>
</gene>
<evidence type="ECO:0000313" key="2">
    <source>
        <dbReference type="EMBL" id="KAK8898166.1"/>
    </source>
</evidence>
<proteinExistence type="predicted"/>
<evidence type="ECO:0000256" key="1">
    <source>
        <dbReference type="SAM" id="MobiDB-lite"/>
    </source>
</evidence>
<feature type="region of interest" description="Disordered" evidence="1">
    <location>
        <begin position="1"/>
        <end position="30"/>
    </location>
</feature>
<keyword evidence="3" id="KW-1185">Reference proteome</keyword>
<protein>
    <recommendedName>
        <fullName evidence="4">Caspase family p20 domain-containing protein</fullName>
    </recommendedName>
</protein>
<accession>A0ABR2L476</accession>
<dbReference type="SUPFAM" id="SSF52129">
    <property type="entry name" value="Caspase-like"/>
    <property type="match status" value="1"/>
</dbReference>
<evidence type="ECO:0000313" key="3">
    <source>
        <dbReference type="Proteomes" id="UP001470230"/>
    </source>
</evidence>
<sequence length="334" mass="38713">MISDVEKRKTNSQTRKEKTKKSKSQKNISFRKPYSTPSLYLKRLAQLNNKKKITFFEFQEARTVSCRKDILDSFQEIGTILDDRVMPISRKEIGKVCFIVANSCSHSLDYRGIGPFNDAYLIGKFHHDQNYEVFLLYNSTREVFLRILEFFLRYTTKYLTIYYTGTDSIKIGNHGLRFIDNTNLFDDDLAKFICDKCNGKSKILILSDCSSGGGILRMNAVKYKNETQADKTTKIIAFSVHKTKLKKDVKSLSRGLFTYYFCKLVKENPRCSACELVDLLNTSLINFRESVSVECSDEYLPERVLFKDAIRAFPMEEEETIVVDNYSGDFKFLE</sequence>
<reference evidence="2 3" key="1">
    <citation type="submission" date="2024-04" db="EMBL/GenBank/DDBJ databases">
        <title>Tritrichomonas musculus Genome.</title>
        <authorList>
            <person name="Alves-Ferreira E."/>
            <person name="Grigg M."/>
            <person name="Lorenzi H."/>
            <person name="Galac M."/>
        </authorList>
    </citation>
    <scope>NUCLEOTIDE SEQUENCE [LARGE SCALE GENOMIC DNA]</scope>
    <source>
        <strain evidence="2 3">EAF2021</strain>
    </source>
</reference>